<name>A0A3P6TMR9_CYLGO</name>
<accession>A0A3P6TMR9</accession>
<dbReference type="Proteomes" id="UP000271889">
    <property type="component" value="Unassembled WGS sequence"/>
</dbReference>
<dbReference type="PANTHER" id="PTHR47829:SF1">
    <property type="entry name" value="HAD FAMILY PHOSPHATASE"/>
    <property type="match status" value="1"/>
</dbReference>
<dbReference type="InterPro" id="IPR052898">
    <property type="entry name" value="ACAD10-like"/>
</dbReference>
<sequence>MTIKAVIFDMGGVLIESPSGMWIGMETDLKIDKGSLFAAMLDPVLKTDVEALERGEITADEFDLIFTQFYNKQVN</sequence>
<evidence type="ECO:0000313" key="1">
    <source>
        <dbReference type="EMBL" id="VDK82335.1"/>
    </source>
</evidence>
<dbReference type="OrthoDB" id="408373at2759"/>
<dbReference type="InterPro" id="IPR023214">
    <property type="entry name" value="HAD_sf"/>
</dbReference>
<dbReference type="AlphaFoldDB" id="A0A3P6TMR9"/>
<reference evidence="1 2" key="1">
    <citation type="submission" date="2018-11" db="EMBL/GenBank/DDBJ databases">
        <authorList>
            <consortium name="Pathogen Informatics"/>
        </authorList>
    </citation>
    <scope>NUCLEOTIDE SEQUENCE [LARGE SCALE GENOMIC DNA]</scope>
</reference>
<dbReference type="SUPFAM" id="SSF56784">
    <property type="entry name" value="HAD-like"/>
    <property type="match status" value="1"/>
</dbReference>
<dbReference type="PANTHER" id="PTHR47829">
    <property type="entry name" value="HYDROLASE, PUTATIVE (AFU_ORTHOLOGUE AFUA_1G12880)-RELATED"/>
    <property type="match status" value="1"/>
</dbReference>
<dbReference type="InterPro" id="IPR036412">
    <property type="entry name" value="HAD-like_sf"/>
</dbReference>
<gene>
    <name evidence="1" type="ORF">CGOC_LOCUS7955</name>
</gene>
<keyword evidence="2" id="KW-1185">Reference proteome</keyword>
<dbReference type="EMBL" id="UYRV01028400">
    <property type="protein sequence ID" value="VDK82335.1"/>
    <property type="molecule type" value="Genomic_DNA"/>
</dbReference>
<organism evidence="1 2">
    <name type="scientific">Cylicostephanus goldi</name>
    <name type="common">Nematode worm</name>
    <dbReference type="NCBI Taxonomy" id="71465"/>
    <lineage>
        <taxon>Eukaryota</taxon>
        <taxon>Metazoa</taxon>
        <taxon>Ecdysozoa</taxon>
        <taxon>Nematoda</taxon>
        <taxon>Chromadorea</taxon>
        <taxon>Rhabditida</taxon>
        <taxon>Rhabditina</taxon>
        <taxon>Rhabditomorpha</taxon>
        <taxon>Strongyloidea</taxon>
        <taxon>Strongylidae</taxon>
        <taxon>Cylicostephanus</taxon>
    </lineage>
</organism>
<dbReference type="Gene3D" id="3.40.50.1000">
    <property type="entry name" value="HAD superfamily/HAD-like"/>
    <property type="match status" value="1"/>
</dbReference>
<evidence type="ECO:0000313" key="2">
    <source>
        <dbReference type="Proteomes" id="UP000271889"/>
    </source>
</evidence>
<proteinExistence type="predicted"/>
<protein>
    <submittedName>
        <fullName evidence="1">Uncharacterized protein</fullName>
    </submittedName>
</protein>